<dbReference type="EMBL" id="JASNFN010000010">
    <property type="protein sequence ID" value="MDP5183057.1"/>
    <property type="molecule type" value="Genomic_DNA"/>
</dbReference>
<comment type="caution">
    <text evidence="3">The sequence shown here is derived from an EMBL/GenBank/DDBJ whole genome shotgun (WGS) entry which is preliminary data.</text>
</comment>
<evidence type="ECO:0000313" key="3">
    <source>
        <dbReference type="EMBL" id="MDP5183057.1"/>
    </source>
</evidence>
<reference evidence="4" key="1">
    <citation type="submission" date="2023-05" db="EMBL/GenBank/DDBJ databases">
        <title>Draft genome of Pseudofrankia sp. BMG5.37.</title>
        <authorList>
            <person name="Gtari M."/>
            <person name="Ghodhbane F."/>
            <person name="Sbissi I."/>
        </authorList>
    </citation>
    <scope>NUCLEOTIDE SEQUENCE [LARGE SCALE GENOMIC DNA]</scope>
    <source>
        <strain evidence="4">BMG 814</strain>
    </source>
</reference>
<accession>A0ABT9ID31</accession>
<dbReference type="RefSeq" id="WP_305999716.1">
    <property type="nucleotide sequence ID" value="NZ_JASNFN010000010.1"/>
</dbReference>
<feature type="domain" description="Low molecular weight protein antigen 6 PH" evidence="2">
    <location>
        <begin position="77"/>
        <end position="146"/>
    </location>
</feature>
<feature type="transmembrane region" description="Helical" evidence="1">
    <location>
        <begin position="55"/>
        <end position="75"/>
    </location>
</feature>
<protein>
    <submittedName>
        <fullName evidence="3">PH domain-containing protein</fullName>
    </submittedName>
</protein>
<keyword evidence="1" id="KW-1133">Transmembrane helix</keyword>
<sequence>MGLVSGSHDPLPAVSAVPHRLRLLLAVVAGVVALVGLLVALSLPSTENTVVAYGPVDQIAIAGLGVLLAAGVLALGRSRVDADEHGVRVRNLLVHHRLPWTAVRAVRFERTSAWGSLALENGDEISLHALQAADGERAVRAVEGLRGLHAAARAKDPVRPPLLYDD</sequence>
<gene>
    <name evidence="3" type="ORF">QOZ88_10430</name>
</gene>
<dbReference type="Pfam" id="PF10756">
    <property type="entry name" value="bPH_6"/>
    <property type="match status" value="1"/>
</dbReference>
<evidence type="ECO:0000259" key="2">
    <source>
        <dbReference type="Pfam" id="PF10756"/>
    </source>
</evidence>
<organism evidence="3 4">
    <name type="scientific">Blastococcus carthaginiensis</name>
    <dbReference type="NCBI Taxonomy" id="3050034"/>
    <lineage>
        <taxon>Bacteria</taxon>
        <taxon>Bacillati</taxon>
        <taxon>Actinomycetota</taxon>
        <taxon>Actinomycetes</taxon>
        <taxon>Geodermatophilales</taxon>
        <taxon>Geodermatophilaceae</taxon>
        <taxon>Blastococcus</taxon>
    </lineage>
</organism>
<name>A0ABT9ID31_9ACTN</name>
<dbReference type="InterPro" id="IPR019692">
    <property type="entry name" value="CFP-6_PH"/>
</dbReference>
<keyword evidence="4" id="KW-1185">Reference proteome</keyword>
<keyword evidence="1" id="KW-0812">Transmembrane</keyword>
<evidence type="ECO:0000313" key="4">
    <source>
        <dbReference type="Proteomes" id="UP001233673"/>
    </source>
</evidence>
<evidence type="ECO:0000256" key="1">
    <source>
        <dbReference type="SAM" id="Phobius"/>
    </source>
</evidence>
<keyword evidence="1" id="KW-0472">Membrane</keyword>
<feature type="transmembrane region" description="Helical" evidence="1">
    <location>
        <begin position="21"/>
        <end position="43"/>
    </location>
</feature>
<dbReference type="Proteomes" id="UP001233673">
    <property type="component" value="Unassembled WGS sequence"/>
</dbReference>
<proteinExistence type="predicted"/>